<keyword evidence="2" id="KW-1185">Reference proteome</keyword>
<dbReference type="Pfam" id="PF14345">
    <property type="entry name" value="GDYXXLXY"/>
    <property type="match status" value="1"/>
</dbReference>
<evidence type="ECO:0000313" key="2">
    <source>
        <dbReference type="Proteomes" id="UP000706039"/>
    </source>
</evidence>
<dbReference type="EMBL" id="JAINVV010000011">
    <property type="protein sequence ID" value="MBY8825289.1"/>
    <property type="molecule type" value="Genomic_DNA"/>
</dbReference>
<protein>
    <submittedName>
        <fullName evidence="1">GDYXXLXY domain-containing protein</fullName>
    </submittedName>
</protein>
<proteinExistence type="predicted"/>
<dbReference type="InterPro" id="IPR025833">
    <property type="entry name" value="GDYXXLXY"/>
</dbReference>
<dbReference type="Proteomes" id="UP000706039">
    <property type="component" value="Unassembled WGS sequence"/>
</dbReference>
<name>A0ABS7PWF5_9SPHN</name>
<accession>A0ABS7PWF5</accession>
<sequence length="163" mass="18193">MRKLVALIAGVAVLAVVNFGIHQREQLLTHGRIVLLELAPVDPRSLMQGDYMRLDFALANQAFPFDRRQPQADGRIVAALDKHGVGRFRRFFDGRPLAPDEIALRYRVRNGQPNFATNAYFFEEGQAKTYEPAAYGEFRVGADGEMILTGLRDARFGALGASR</sequence>
<comment type="caution">
    <text evidence="1">The sequence shown here is derived from an EMBL/GenBank/DDBJ whole genome shotgun (WGS) entry which is preliminary data.</text>
</comment>
<dbReference type="RefSeq" id="WP_222992382.1">
    <property type="nucleotide sequence ID" value="NZ_JAINVV010000011.1"/>
</dbReference>
<evidence type="ECO:0000313" key="1">
    <source>
        <dbReference type="EMBL" id="MBY8825289.1"/>
    </source>
</evidence>
<gene>
    <name evidence="1" type="ORF">K7G82_23500</name>
</gene>
<reference evidence="1 2" key="1">
    <citation type="submission" date="2021-08" db="EMBL/GenBank/DDBJ databases">
        <authorList>
            <person name="Tuo L."/>
        </authorList>
    </citation>
    <scope>NUCLEOTIDE SEQUENCE [LARGE SCALE GENOMIC DNA]</scope>
    <source>
        <strain evidence="1 2">JCM 31229</strain>
    </source>
</reference>
<organism evidence="1 2">
    <name type="scientific">Sphingomonas colocasiae</name>
    <dbReference type="NCBI Taxonomy" id="1848973"/>
    <lineage>
        <taxon>Bacteria</taxon>
        <taxon>Pseudomonadati</taxon>
        <taxon>Pseudomonadota</taxon>
        <taxon>Alphaproteobacteria</taxon>
        <taxon>Sphingomonadales</taxon>
        <taxon>Sphingomonadaceae</taxon>
        <taxon>Sphingomonas</taxon>
    </lineage>
</organism>